<keyword evidence="4 9" id="KW-0728">SH3 domain</keyword>
<dbReference type="InterPro" id="IPR037362">
    <property type="entry name" value="CAS_fam"/>
</dbReference>
<dbReference type="EMBL" id="JARBDR010000917">
    <property type="protein sequence ID" value="KAJ8302604.1"/>
    <property type="molecule type" value="Genomic_DNA"/>
</dbReference>
<comment type="subcellular location">
    <subcellularLocation>
        <location evidence="1">Cell junction</location>
        <location evidence="1">Focal adhesion</location>
    </subcellularLocation>
    <subcellularLocation>
        <location evidence="2">Cytoplasm</location>
    </subcellularLocation>
</comment>
<feature type="compositionally biased region" description="Polar residues" evidence="10">
    <location>
        <begin position="160"/>
        <end position="170"/>
    </location>
</feature>
<dbReference type="Proteomes" id="UP001217089">
    <property type="component" value="Unassembled WGS sequence"/>
</dbReference>
<dbReference type="PROSITE" id="PS50002">
    <property type="entry name" value="SH3"/>
    <property type="match status" value="1"/>
</dbReference>
<feature type="compositionally biased region" description="Basic and acidic residues" evidence="10">
    <location>
        <begin position="305"/>
        <end position="334"/>
    </location>
</feature>
<sequence length="937" mass="104316">MFLIFYISYISYIVHSGRIKVFDMKTLLAKAVYDNIAETPDEIAFRRGDVLTVIETDTNGLEGWWLCSFRGKQGIAPGNRLKILTKVVHNENDTLKANKINLNDTQNKIVLPQKQADVYNFPNRTVEDYDVPKSHQINNDLEDDGQPNYDTPNSRRESVHNTSNIEQSFYDTPPSNKSSSNSTHMIHDTSNQSFFGEVYDVPSNLSNRSSVLSNISHLSNESTMTVSSSLSNKSLRDSNPPSMCDSARSSMDISPHDFYDVPTSDPRPVNHHKQSSADSGLDLYDSPPKSKQMLSFDMEKELSSIKTDIHSETQVDYDVPKTDYDVPKPKHEPSENELVENIYNVPDPQYPNQTDDDIYDVPKSNMPLKKQSNNEDKNGARSKRGSSGVYDIPPQVTRDSMLSSKSDSSDSTDGGQRLSACSLDSRNSDIPVYDELPLDLDAAMDLMVKLQQDVQKSVTKLSGFVSSTWRVKENLEPNLYNIKVACLGVKSSLNEYLDFAQGALANSARLPDRKLINKIHKQLSPLQQTLSQVKVCLKNLEGIDWQLSSLVSTDSSKNDDLGQIASLSKDLTADVKKLTTLIHANSSLLFKRGSDVKSLVAVCDNYLHEVGDVSQSKPPIKPKPNVPIKPGNLTVQQRPLPPPPPKERPLPPTPTEKKSINLNDAQWNSGEFKRGSGEYKRLSAEFKRLSMELKAKNVSNEKSTKDIVEEYDYVQLEAKEAEEEEKEKANKKHNIDDDLDDKPVKESSIKNDTPSKESSPLRQTEENVDLVNSEADFDALKTPVNRNSGSFNIPSPLTHSISLEPSDKQVLFFYSGQLDTHSTLLTNAIDAFFGCIECGEPPKVFISNSKFVVVSAHKLVYIGDSLCRNISNTEIKNKIMHCANHLCDCLKVAVTATKTAALQYPSVPAVQDMVDRITSVSHAACELKLLITQAASL</sequence>
<keyword evidence="8" id="KW-0965">Cell junction</keyword>
<evidence type="ECO:0000256" key="4">
    <source>
        <dbReference type="ARBA" id="ARBA00022443"/>
    </source>
</evidence>
<feature type="compositionally biased region" description="Polar residues" evidence="10">
    <location>
        <begin position="660"/>
        <end position="669"/>
    </location>
</feature>
<feature type="region of interest" description="Disordered" evidence="10">
    <location>
        <begin position="305"/>
        <end position="423"/>
    </location>
</feature>
<proteinExistence type="inferred from homology"/>
<feature type="compositionally biased region" description="Basic and acidic residues" evidence="10">
    <location>
        <begin position="645"/>
        <end position="659"/>
    </location>
</feature>
<feature type="region of interest" description="Disordered" evidence="10">
    <location>
        <begin position="219"/>
        <end position="291"/>
    </location>
</feature>
<keyword evidence="5" id="KW-0963">Cytoplasm</keyword>
<feature type="region of interest" description="Disordered" evidence="10">
    <location>
        <begin position="128"/>
        <end position="187"/>
    </location>
</feature>
<reference evidence="12 13" key="1">
    <citation type="submission" date="2022-12" db="EMBL/GenBank/DDBJ databases">
        <title>Chromosome-level genome of Tegillarca granosa.</title>
        <authorList>
            <person name="Kim J."/>
        </authorList>
    </citation>
    <scope>NUCLEOTIDE SEQUENCE [LARGE SCALE GENOMIC DNA]</scope>
    <source>
        <strain evidence="12">Teg-2019</strain>
        <tissue evidence="12">Adductor muscle</tissue>
    </source>
</reference>
<dbReference type="SMART" id="SM00326">
    <property type="entry name" value="SH3"/>
    <property type="match status" value="1"/>
</dbReference>
<keyword evidence="7" id="KW-0130">Cell adhesion</keyword>
<evidence type="ECO:0000256" key="9">
    <source>
        <dbReference type="PROSITE-ProRule" id="PRU00192"/>
    </source>
</evidence>
<evidence type="ECO:0000256" key="2">
    <source>
        <dbReference type="ARBA" id="ARBA00004496"/>
    </source>
</evidence>
<feature type="domain" description="SH3" evidence="11">
    <location>
        <begin position="24"/>
        <end position="86"/>
    </location>
</feature>
<dbReference type="Pfam" id="PF08824">
    <property type="entry name" value="Serine_rich"/>
    <property type="match status" value="1"/>
</dbReference>
<dbReference type="Gene3D" id="1.20.120.830">
    <property type="entry name" value="Serine-rich domain"/>
    <property type="match status" value="1"/>
</dbReference>
<evidence type="ECO:0000256" key="10">
    <source>
        <dbReference type="SAM" id="MobiDB-lite"/>
    </source>
</evidence>
<dbReference type="PANTHER" id="PTHR10654:SF18">
    <property type="entry name" value="IP17195P"/>
    <property type="match status" value="1"/>
</dbReference>
<protein>
    <recommendedName>
        <fullName evidence="11">SH3 domain-containing protein</fullName>
    </recommendedName>
</protein>
<gene>
    <name evidence="12" type="ORF">KUTeg_019000</name>
</gene>
<comment type="caution">
    <text evidence="12">The sequence shown here is derived from an EMBL/GenBank/DDBJ whole genome shotgun (WGS) entry which is preliminary data.</text>
</comment>
<dbReference type="SUPFAM" id="SSF50044">
    <property type="entry name" value="SH3-domain"/>
    <property type="match status" value="1"/>
</dbReference>
<evidence type="ECO:0000256" key="1">
    <source>
        <dbReference type="ARBA" id="ARBA00004246"/>
    </source>
</evidence>
<evidence type="ECO:0000256" key="7">
    <source>
        <dbReference type="ARBA" id="ARBA00022889"/>
    </source>
</evidence>
<feature type="region of interest" description="Disordered" evidence="10">
    <location>
        <begin position="721"/>
        <end position="767"/>
    </location>
</feature>
<dbReference type="Gene3D" id="2.30.30.40">
    <property type="entry name" value="SH3 Domains"/>
    <property type="match status" value="1"/>
</dbReference>
<feature type="compositionally biased region" description="Low complexity" evidence="10">
    <location>
        <begin position="399"/>
        <end position="413"/>
    </location>
</feature>
<feature type="region of interest" description="Disordered" evidence="10">
    <location>
        <begin position="613"/>
        <end position="674"/>
    </location>
</feature>
<dbReference type="InterPro" id="IPR014928">
    <property type="entry name" value="Serine_rich_dom"/>
</dbReference>
<dbReference type="PANTHER" id="PTHR10654">
    <property type="entry name" value="CAS SCAFFOLDING PROTEIN"/>
    <property type="match status" value="1"/>
</dbReference>
<dbReference type="InterPro" id="IPR036028">
    <property type="entry name" value="SH3-like_dom_sf"/>
</dbReference>
<feature type="compositionally biased region" description="Basic and acidic residues" evidence="10">
    <location>
        <begin position="733"/>
        <end position="755"/>
    </location>
</feature>
<evidence type="ECO:0000256" key="5">
    <source>
        <dbReference type="ARBA" id="ARBA00022490"/>
    </source>
</evidence>
<feature type="compositionally biased region" description="Low complexity" evidence="10">
    <location>
        <begin position="172"/>
        <end position="183"/>
    </location>
</feature>
<evidence type="ECO:0000313" key="13">
    <source>
        <dbReference type="Proteomes" id="UP001217089"/>
    </source>
</evidence>
<evidence type="ECO:0000256" key="8">
    <source>
        <dbReference type="ARBA" id="ARBA00022949"/>
    </source>
</evidence>
<feature type="compositionally biased region" description="Low complexity" evidence="10">
    <location>
        <begin position="219"/>
        <end position="239"/>
    </location>
</feature>
<dbReference type="Pfam" id="PF12026">
    <property type="entry name" value="CAS_C"/>
    <property type="match status" value="1"/>
</dbReference>
<dbReference type="InterPro" id="IPR001452">
    <property type="entry name" value="SH3_domain"/>
</dbReference>
<dbReference type="CDD" id="cd11564">
    <property type="entry name" value="FAT-like_CAS_C"/>
    <property type="match status" value="1"/>
</dbReference>
<keyword evidence="13" id="KW-1185">Reference proteome</keyword>
<organism evidence="12 13">
    <name type="scientific">Tegillarca granosa</name>
    <name type="common">Malaysian cockle</name>
    <name type="synonym">Anadara granosa</name>
    <dbReference type="NCBI Taxonomy" id="220873"/>
    <lineage>
        <taxon>Eukaryota</taxon>
        <taxon>Metazoa</taxon>
        <taxon>Spiralia</taxon>
        <taxon>Lophotrochozoa</taxon>
        <taxon>Mollusca</taxon>
        <taxon>Bivalvia</taxon>
        <taxon>Autobranchia</taxon>
        <taxon>Pteriomorphia</taxon>
        <taxon>Arcoida</taxon>
        <taxon>Arcoidea</taxon>
        <taxon>Arcidae</taxon>
        <taxon>Tegillarca</taxon>
    </lineage>
</organism>
<keyword evidence="6" id="KW-0597">Phosphoprotein</keyword>
<accession>A0ABQ9EB77</accession>
<name>A0ABQ9EB77_TEGGR</name>
<dbReference type="CDD" id="cd11844">
    <property type="entry name" value="SH3_CAS"/>
    <property type="match status" value="1"/>
</dbReference>
<evidence type="ECO:0000313" key="12">
    <source>
        <dbReference type="EMBL" id="KAJ8302604.1"/>
    </source>
</evidence>
<dbReference type="InterPro" id="IPR038319">
    <property type="entry name" value="Serine_rich_sf"/>
</dbReference>
<dbReference type="Pfam" id="PF00018">
    <property type="entry name" value="SH3_1"/>
    <property type="match status" value="1"/>
</dbReference>
<evidence type="ECO:0000256" key="3">
    <source>
        <dbReference type="ARBA" id="ARBA00007848"/>
    </source>
</evidence>
<comment type="similarity">
    <text evidence="3">Belongs to the CAS family.</text>
</comment>
<dbReference type="CDD" id="cd11549">
    <property type="entry name" value="Serine_rich_CAS"/>
    <property type="match status" value="1"/>
</dbReference>
<evidence type="ECO:0000259" key="11">
    <source>
        <dbReference type="PROSITE" id="PS50002"/>
    </source>
</evidence>
<dbReference type="Gene3D" id="1.20.120.230">
    <property type="entry name" value="Alpha-catenin/vinculin-like"/>
    <property type="match status" value="1"/>
</dbReference>
<evidence type="ECO:0000256" key="6">
    <source>
        <dbReference type="ARBA" id="ARBA00022553"/>
    </source>
</evidence>
<dbReference type="InterPro" id="IPR021901">
    <property type="entry name" value="CAS_C"/>
</dbReference>